<protein>
    <submittedName>
        <fullName evidence="1">Uncharacterized protein</fullName>
    </submittedName>
</protein>
<proteinExistence type="predicted"/>
<dbReference type="EMBL" id="GGMS01003396">
    <property type="protein sequence ID" value="MBY72599.1"/>
    <property type="molecule type" value="Transcribed_RNA"/>
</dbReference>
<organism evidence="1">
    <name type="scientific">Sipha flava</name>
    <name type="common">yellow sugarcane aphid</name>
    <dbReference type="NCBI Taxonomy" id="143950"/>
    <lineage>
        <taxon>Eukaryota</taxon>
        <taxon>Metazoa</taxon>
        <taxon>Ecdysozoa</taxon>
        <taxon>Arthropoda</taxon>
        <taxon>Hexapoda</taxon>
        <taxon>Insecta</taxon>
        <taxon>Pterygota</taxon>
        <taxon>Neoptera</taxon>
        <taxon>Paraneoptera</taxon>
        <taxon>Hemiptera</taxon>
        <taxon>Sternorrhyncha</taxon>
        <taxon>Aphidomorpha</taxon>
        <taxon>Aphidoidea</taxon>
        <taxon>Aphididae</taxon>
        <taxon>Sipha</taxon>
    </lineage>
</organism>
<accession>A0A2S2Q4F1</accession>
<dbReference type="AlphaFoldDB" id="A0A2S2Q4F1"/>
<sequence length="108" mass="12660">MQLNYSLDICKVDLDPITTQIAYNLEDSLFSIKWKYKRPYMKQDDEEESTIKLLANISSNDPFIKIITNNVLYYIFGYIVKKIIPVLQCPNDIKALFNVSNNTNDHDY</sequence>
<gene>
    <name evidence="1" type="ORF">g.101713</name>
</gene>
<reference evidence="1" key="1">
    <citation type="submission" date="2018-04" db="EMBL/GenBank/DDBJ databases">
        <title>Transcriptome assembly of Sipha flava.</title>
        <authorList>
            <person name="Scully E.D."/>
            <person name="Geib S.M."/>
            <person name="Palmer N.A."/>
            <person name="Koch K."/>
            <person name="Bradshaw J."/>
            <person name="Heng-Moss T."/>
            <person name="Sarath G."/>
        </authorList>
    </citation>
    <scope>NUCLEOTIDE SEQUENCE</scope>
</reference>
<evidence type="ECO:0000313" key="1">
    <source>
        <dbReference type="EMBL" id="MBY72599.1"/>
    </source>
</evidence>
<name>A0A2S2Q4F1_9HEMI</name>